<keyword evidence="6" id="KW-1185">Reference proteome</keyword>
<evidence type="ECO:0000256" key="2">
    <source>
        <dbReference type="SAM" id="MobiDB-lite"/>
    </source>
</evidence>
<sequence length="880" mass="96157">MPRNVNAALPDWVSGDRVKSVQLGDDFQYALRTLRTGYLYLFYDKNARGSKQWECYAVGEDGSLIRQSDPKSAQPQSTPVLQCSRHGSNNTQVHYLVIEHPERCGATWIAYSEHKWSDETLAEYQKNSKLRNKRMQTIQPGVMAAGAKHSHGQVADKAVLEAVLEYAPTTPKAPLPFNPSVDPLSKEDGSYLASRLEQMSTRYPWHLRTGAAESTAKHMENRGKGAGKPAKPHVLALWDAMGITHELNGFRNDAAGWIKKYGDERALQITALNTYDGLQKALENRAQVQGEEYVRRGVEDGPLQEGMRELEEKLKSSPDDEYLKHQLEQFRSLQATLAASAPQVGAAFGKSLAEQAWPQYQQHIDKSAGTFKSALNKFHEKAAGIVEQRTGPLIRWLEASLLHDTLNDYHGENVEDGLLFEQDIGEAIFGLGSCRSGAQKISEWVAECKASVEANLLWRVIALNQNAARAELDGALAEAKRHKEQLTEAKTLDWVGYTSKSLKAFADTYKKAQSVFDANTKALSQAGSSAFGARLKPLNMRGADKVAISAGDAIFRFFRIDTLADYVSEKIIQHILSTRAFVSPADSANLIIAQAKSEGLLREQTLKRLRTARAFMAADTPEIKNAQAETLRAEWTKFKTGGGTAAGQAIKDARLALVVGLIEGVNFAKLLAECKKKNDSKSYLSLLASGMSITSAMLDISATVAKNLPSMGASSWTYQGLKLWGGMLSGGASFIGAWYDGKDAKKNWSTGYGAVAVLYGFKSFAGVSSGVLTLAVAFTYSAPLIARMTGNVVVGTAVRNVGARVAAFVAMRVLGMAVGGWVTVGAFTIQVIIWWVTPDALEKWIDHSAFGKLRKNGGYHSVDEQDKALRDALVEMGFQA</sequence>
<dbReference type="Proteomes" id="UP001164420">
    <property type="component" value="Unassembled WGS sequence"/>
</dbReference>
<evidence type="ECO:0000259" key="4">
    <source>
        <dbReference type="Pfam" id="PF20249"/>
    </source>
</evidence>
<dbReference type="NCBIfam" id="NF041559">
    <property type="entry name" value="BTH_I2691_fam"/>
    <property type="match status" value="1"/>
</dbReference>
<evidence type="ECO:0000313" key="6">
    <source>
        <dbReference type="Proteomes" id="UP001164420"/>
    </source>
</evidence>
<organism evidence="5 6">
    <name type="scientific">Ralstonia mojiangensis</name>
    <dbReference type="NCBI Taxonomy" id="2953895"/>
    <lineage>
        <taxon>Bacteria</taxon>
        <taxon>Pseudomonadati</taxon>
        <taxon>Pseudomonadota</taxon>
        <taxon>Betaproteobacteria</taxon>
        <taxon>Burkholderiales</taxon>
        <taxon>Burkholderiaceae</taxon>
        <taxon>Ralstonia</taxon>
    </lineage>
</organism>
<feature type="domain" description="Toxin VasX N-terminal region" evidence="4">
    <location>
        <begin position="12"/>
        <end position="141"/>
    </location>
</feature>
<gene>
    <name evidence="5" type="ORF">N5J06_24280</name>
</gene>
<accession>A0ABT2LFL3</accession>
<evidence type="ECO:0000256" key="1">
    <source>
        <dbReference type="SAM" id="Coils"/>
    </source>
</evidence>
<feature type="coiled-coil region" evidence="1">
    <location>
        <begin position="465"/>
        <end position="492"/>
    </location>
</feature>
<dbReference type="InterPro" id="IPR048126">
    <property type="entry name" value="Toxin_VasX"/>
</dbReference>
<feature type="compositionally biased region" description="Polar residues" evidence="2">
    <location>
        <begin position="70"/>
        <end position="85"/>
    </location>
</feature>
<keyword evidence="3" id="KW-0472">Membrane</keyword>
<reference evidence="5 6" key="1">
    <citation type="journal article" date="2023" name="Front. Microbiol.">
        <title>Ralstonia chuxiongensis sp. nov., Ralstonia mojiangensis sp. nov., and Ralstonia soli sp. nov., isolated from tobacco fields, are three novel species in the family Burkholderiaceae.</title>
        <authorList>
            <person name="Lu C.H."/>
            <person name="Zhang Y.Y."/>
            <person name="Jiang N."/>
            <person name="Chen W."/>
            <person name="Shao X."/>
            <person name="Zhao Z.M."/>
            <person name="Lu W.L."/>
            <person name="Hu X."/>
            <person name="Xi Y.X."/>
            <person name="Zou S.Y."/>
            <person name="Wei Q.J."/>
            <person name="Lin Z.L."/>
            <person name="Gong L."/>
            <person name="Gai X.T."/>
            <person name="Zhang L.Q."/>
            <person name="Li J.Y."/>
            <person name="Jin Y."/>
            <person name="Xia Z.Y."/>
        </authorList>
    </citation>
    <scope>NUCLEOTIDE SEQUENCE [LARGE SCALE GENOMIC DNA]</scope>
    <source>
        <strain evidence="5 6">22TCJT01-1</strain>
    </source>
</reference>
<feature type="region of interest" description="Disordered" evidence="2">
    <location>
        <begin position="66"/>
        <end position="85"/>
    </location>
</feature>
<protein>
    <recommendedName>
        <fullName evidence="4">Toxin VasX N-terminal region domain-containing protein</fullName>
    </recommendedName>
</protein>
<feature type="transmembrane region" description="Helical" evidence="3">
    <location>
        <begin position="813"/>
        <end position="836"/>
    </location>
</feature>
<keyword evidence="3" id="KW-0812">Transmembrane</keyword>
<evidence type="ECO:0000313" key="5">
    <source>
        <dbReference type="EMBL" id="MCT7314098.1"/>
    </source>
</evidence>
<dbReference type="Pfam" id="PF20249">
    <property type="entry name" value="VasX_N"/>
    <property type="match status" value="1"/>
</dbReference>
<keyword evidence="1" id="KW-0175">Coiled coil</keyword>
<name>A0ABT2LFL3_9RALS</name>
<proteinExistence type="predicted"/>
<keyword evidence="3" id="KW-1133">Transmembrane helix</keyword>
<comment type="caution">
    <text evidence="5">The sequence shown here is derived from an EMBL/GenBank/DDBJ whole genome shotgun (WGS) entry which is preliminary data.</text>
</comment>
<dbReference type="InterPro" id="IPR046864">
    <property type="entry name" value="VasX_N"/>
</dbReference>
<feature type="transmembrane region" description="Helical" evidence="3">
    <location>
        <begin position="751"/>
        <end position="778"/>
    </location>
</feature>
<dbReference type="CDD" id="cd20707">
    <property type="entry name" value="MIX_III"/>
    <property type="match status" value="1"/>
</dbReference>
<dbReference type="EMBL" id="JAOCQI010000004">
    <property type="protein sequence ID" value="MCT7314098.1"/>
    <property type="molecule type" value="Genomic_DNA"/>
</dbReference>
<evidence type="ECO:0000256" key="3">
    <source>
        <dbReference type="SAM" id="Phobius"/>
    </source>
</evidence>